<comment type="caution">
    <text evidence="2">The sequence shown here is derived from an EMBL/GenBank/DDBJ whole genome shotgun (WGS) entry which is preliminary data.</text>
</comment>
<keyword evidence="1" id="KW-0472">Membrane</keyword>
<dbReference type="EMBL" id="JAYMYQ010000001">
    <property type="protein sequence ID" value="KAK7359288.1"/>
    <property type="molecule type" value="Genomic_DNA"/>
</dbReference>
<proteinExistence type="predicted"/>
<dbReference type="SMART" id="SM00452">
    <property type="entry name" value="STI"/>
    <property type="match status" value="1"/>
</dbReference>
<accession>A0AAN9MXE1</accession>
<evidence type="ECO:0000313" key="2">
    <source>
        <dbReference type="EMBL" id="KAK7359288.1"/>
    </source>
</evidence>
<feature type="transmembrane region" description="Helical" evidence="1">
    <location>
        <begin position="21"/>
        <end position="43"/>
    </location>
</feature>
<keyword evidence="1" id="KW-0812">Transmembrane</keyword>
<dbReference type="Pfam" id="PF00197">
    <property type="entry name" value="Kunitz_legume"/>
    <property type="match status" value="1"/>
</dbReference>
<dbReference type="PANTHER" id="PTHR33107:SF5">
    <property type="entry name" value="KUNITZ TRYPSIN INHIBITOR 5"/>
    <property type="match status" value="1"/>
</dbReference>
<dbReference type="SUPFAM" id="SSF50386">
    <property type="entry name" value="STI-like"/>
    <property type="match status" value="1"/>
</dbReference>
<name>A0AAN9MXE1_CANGL</name>
<dbReference type="InterPro" id="IPR002160">
    <property type="entry name" value="Prot_inh_Kunz-lg"/>
</dbReference>
<organism evidence="2 3">
    <name type="scientific">Canavalia gladiata</name>
    <name type="common">Sword bean</name>
    <name type="synonym">Dolichos gladiatus</name>
    <dbReference type="NCBI Taxonomy" id="3824"/>
    <lineage>
        <taxon>Eukaryota</taxon>
        <taxon>Viridiplantae</taxon>
        <taxon>Streptophyta</taxon>
        <taxon>Embryophyta</taxon>
        <taxon>Tracheophyta</taxon>
        <taxon>Spermatophyta</taxon>
        <taxon>Magnoliopsida</taxon>
        <taxon>eudicotyledons</taxon>
        <taxon>Gunneridae</taxon>
        <taxon>Pentapetalae</taxon>
        <taxon>rosids</taxon>
        <taxon>fabids</taxon>
        <taxon>Fabales</taxon>
        <taxon>Fabaceae</taxon>
        <taxon>Papilionoideae</taxon>
        <taxon>50 kb inversion clade</taxon>
        <taxon>NPAAA clade</taxon>
        <taxon>indigoferoid/millettioid clade</taxon>
        <taxon>Phaseoleae</taxon>
        <taxon>Canavalia</taxon>
    </lineage>
</organism>
<dbReference type="PANTHER" id="PTHR33107">
    <property type="entry name" value="KUNITZ TRYPSIN INHIBITOR 2"/>
    <property type="match status" value="1"/>
</dbReference>
<reference evidence="2 3" key="1">
    <citation type="submission" date="2024-01" db="EMBL/GenBank/DDBJ databases">
        <title>The genomes of 5 underutilized Papilionoideae crops provide insights into root nodulation and disease resistanc.</title>
        <authorList>
            <person name="Jiang F."/>
        </authorList>
    </citation>
    <scope>NUCLEOTIDE SEQUENCE [LARGE SCALE GENOMIC DNA]</scope>
    <source>
        <strain evidence="2">LVBAO_FW01</strain>
        <tissue evidence="2">Leaves</tissue>
    </source>
</reference>
<keyword evidence="3" id="KW-1185">Reference proteome</keyword>
<gene>
    <name evidence="2" type="ORF">VNO77_01241</name>
</gene>
<dbReference type="AlphaFoldDB" id="A0AAN9MXE1"/>
<evidence type="ECO:0000256" key="1">
    <source>
        <dbReference type="SAM" id="Phobius"/>
    </source>
</evidence>
<sequence length="229" mass="26662">MEDASINTSSKVFFMHKTEPFLITNLIIMKTLVLSLLLLLAFITKLTSATSASIMIDIDGREVKNERSLLFYKLPVIRRRTFSPRLFNTLETENDTCRYTIARDPTELQYKMPYAIPAPKRVSILSTTVNIRDAFQNPSECGHMPSTWSVVEELNHRWYIKIENLRRRGDGWFNLEPFDEDTRFDKLMFCQRSDLQCGQVGLYYDASEQHFFLIAIFEFHANGINKAII</sequence>
<protein>
    <submittedName>
        <fullName evidence="2">Uncharacterized protein</fullName>
    </submittedName>
</protein>
<dbReference type="InterPro" id="IPR011065">
    <property type="entry name" value="Kunitz_inhibitor_STI-like_sf"/>
</dbReference>
<evidence type="ECO:0000313" key="3">
    <source>
        <dbReference type="Proteomes" id="UP001367508"/>
    </source>
</evidence>
<dbReference type="GO" id="GO:0004866">
    <property type="term" value="F:endopeptidase inhibitor activity"/>
    <property type="evidence" value="ECO:0007669"/>
    <property type="project" value="InterPro"/>
</dbReference>
<keyword evidence="1" id="KW-1133">Transmembrane helix</keyword>
<dbReference type="Gene3D" id="2.80.10.50">
    <property type="match status" value="1"/>
</dbReference>
<dbReference type="Proteomes" id="UP001367508">
    <property type="component" value="Unassembled WGS sequence"/>
</dbReference>